<dbReference type="EMBL" id="QTSX02002662">
    <property type="protein sequence ID" value="KAJ9075161.1"/>
    <property type="molecule type" value="Genomic_DNA"/>
</dbReference>
<dbReference type="Proteomes" id="UP001165960">
    <property type="component" value="Unassembled WGS sequence"/>
</dbReference>
<sequence length="291" mass="32350">MVMVAICLSGLSLIDPTPQVTLFLDTLYNQLVWYLENAPLDLDFLQAVLANHLGKAYHLPLGAITSIQAIRLLNVPSQKAYEAYMAVSLANYLVDAKISFPYLLEPLLNNLELSLKDRSLLVISSSLSGLKAASTQAIQSLCYNLEIDCIVLKELFSRIEDVLHTAIRGLSCPHPYQPDIANYKYIIGIHCQRTLIIVLQMLVSKIITTLPTLTFVSPTQIHLSMLAVPKPNQAGLGYIQVYTQFMANDYTSLNKALLDIISQTSSFPIAKSYLQHILEVLQKVHTLPLPI</sequence>
<gene>
    <name evidence="1" type="ORF">DSO57_1038803</name>
</gene>
<keyword evidence="2" id="KW-1185">Reference proteome</keyword>
<name>A0ACC2TLB1_9FUNG</name>
<proteinExistence type="predicted"/>
<organism evidence="1 2">
    <name type="scientific">Entomophthora muscae</name>
    <dbReference type="NCBI Taxonomy" id="34485"/>
    <lineage>
        <taxon>Eukaryota</taxon>
        <taxon>Fungi</taxon>
        <taxon>Fungi incertae sedis</taxon>
        <taxon>Zoopagomycota</taxon>
        <taxon>Entomophthoromycotina</taxon>
        <taxon>Entomophthoromycetes</taxon>
        <taxon>Entomophthorales</taxon>
        <taxon>Entomophthoraceae</taxon>
        <taxon>Entomophthora</taxon>
    </lineage>
</organism>
<protein>
    <submittedName>
        <fullName evidence="1">Uncharacterized protein</fullName>
    </submittedName>
</protein>
<evidence type="ECO:0000313" key="1">
    <source>
        <dbReference type="EMBL" id="KAJ9075161.1"/>
    </source>
</evidence>
<reference evidence="1" key="1">
    <citation type="submission" date="2022-04" db="EMBL/GenBank/DDBJ databases">
        <title>Genome of the entomopathogenic fungus Entomophthora muscae.</title>
        <authorList>
            <person name="Elya C."/>
            <person name="Lovett B.R."/>
            <person name="Lee E."/>
            <person name="Macias A.M."/>
            <person name="Hajek A.E."/>
            <person name="De Bivort B.L."/>
            <person name="Kasson M.T."/>
            <person name="De Fine Licht H.H."/>
            <person name="Stajich J.E."/>
        </authorList>
    </citation>
    <scope>NUCLEOTIDE SEQUENCE</scope>
    <source>
        <strain evidence="1">Berkeley</strain>
    </source>
</reference>
<accession>A0ACC2TLB1</accession>
<evidence type="ECO:0000313" key="2">
    <source>
        <dbReference type="Proteomes" id="UP001165960"/>
    </source>
</evidence>
<comment type="caution">
    <text evidence="1">The sequence shown here is derived from an EMBL/GenBank/DDBJ whole genome shotgun (WGS) entry which is preliminary data.</text>
</comment>